<feature type="compositionally biased region" description="Basic and acidic residues" evidence="1">
    <location>
        <begin position="96"/>
        <end position="105"/>
    </location>
</feature>
<reference evidence="3" key="1">
    <citation type="journal article" date="2011" name="Proc. Natl. Acad. Sci. U.S.A.">
        <title>Obligate biotrophy features unraveled by the genomic analysis of rust fungi.</title>
        <authorList>
            <person name="Duplessis S."/>
            <person name="Cuomo C.A."/>
            <person name="Lin Y.-C."/>
            <person name="Aerts A."/>
            <person name="Tisserant E."/>
            <person name="Veneault-Fourrey C."/>
            <person name="Joly D.L."/>
            <person name="Hacquard S."/>
            <person name="Amselem J."/>
            <person name="Cantarel B.L."/>
            <person name="Chiu R."/>
            <person name="Coutinho P.M."/>
            <person name="Feau N."/>
            <person name="Field M."/>
            <person name="Frey P."/>
            <person name="Gelhaye E."/>
            <person name="Goldberg J."/>
            <person name="Grabherr M.G."/>
            <person name="Kodira C.D."/>
            <person name="Kohler A."/>
            <person name="Kuees U."/>
            <person name="Lindquist E.A."/>
            <person name="Lucas S.M."/>
            <person name="Mago R."/>
            <person name="Mauceli E."/>
            <person name="Morin E."/>
            <person name="Murat C."/>
            <person name="Pangilinan J.L."/>
            <person name="Park R."/>
            <person name="Pearson M."/>
            <person name="Quesneville H."/>
            <person name="Rouhier N."/>
            <person name="Sakthikumar S."/>
            <person name="Salamov A.A."/>
            <person name="Schmutz J."/>
            <person name="Selles B."/>
            <person name="Shapiro H."/>
            <person name="Tanguay P."/>
            <person name="Tuskan G.A."/>
            <person name="Henrissat B."/>
            <person name="Van de Peer Y."/>
            <person name="Rouze P."/>
            <person name="Ellis J.G."/>
            <person name="Dodds P.N."/>
            <person name="Schein J.E."/>
            <person name="Zhong S."/>
            <person name="Hamelin R.C."/>
            <person name="Grigoriev I.V."/>
            <person name="Szabo L.J."/>
            <person name="Martin F."/>
        </authorList>
    </citation>
    <scope>NUCLEOTIDE SEQUENCE [LARGE SCALE GENOMIC DNA]</scope>
    <source>
        <strain evidence="3">98AG31 / pathotype 3-4-7</strain>
    </source>
</reference>
<protein>
    <submittedName>
        <fullName evidence="2">Uncharacterized protein</fullName>
    </submittedName>
</protein>
<accession>F4RGB7</accession>
<dbReference type="EMBL" id="GL883100">
    <property type="protein sequence ID" value="EGG08692.1"/>
    <property type="molecule type" value="Genomic_DNA"/>
</dbReference>
<organism evidence="3">
    <name type="scientific">Melampsora larici-populina (strain 98AG31 / pathotype 3-4-7)</name>
    <name type="common">Poplar leaf rust fungus</name>
    <dbReference type="NCBI Taxonomy" id="747676"/>
    <lineage>
        <taxon>Eukaryota</taxon>
        <taxon>Fungi</taxon>
        <taxon>Dikarya</taxon>
        <taxon>Basidiomycota</taxon>
        <taxon>Pucciniomycotina</taxon>
        <taxon>Pucciniomycetes</taxon>
        <taxon>Pucciniales</taxon>
        <taxon>Melampsoraceae</taxon>
        <taxon>Melampsora</taxon>
    </lineage>
</organism>
<dbReference type="OrthoDB" id="10579029at2759"/>
<gene>
    <name evidence="2" type="ORF">MELLADRAFT_71397</name>
</gene>
<feature type="region of interest" description="Disordered" evidence="1">
    <location>
        <begin position="1"/>
        <end position="105"/>
    </location>
</feature>
<keyword evidence="3" id="KW-1185">Reference proteome</keyword>
<sequence>MSIPRTPPKKLQSTSGPQTRAQSKSHSRSQSRSRSESAEPADPSTSTRENTPAGGTERNPPNNIFVQSPPSHLLLNQPPADKHFTKNVTKRSRQRTQTEELSDHDAEQTVIMSQLDPTAEKLKELGTKHDNVHKFIEDVDHLKLDGSNISRWKLRTSRAVFDMTGIQDYWNSKRPDENSPVQMQIDRCAG</sequence>
<dbReference type="KEGG" id="mlr:MELLADRAFT_71397"/>
<evidence type="ECO:0000313" key="3">
    <source>
        <dbReference type="Proteomes" id="UP000001072"/>
    </source>
</evidence>
<proteinExistence type="predicted"/>
<dbReference type="InParanoid" id="F4RGB7"/>
<dbReference type="GeneID" id="18931811"/>
<dbReference type="RefSeq" id="XP_007408278.1">
    <property type="nucleotide sequence ID" value="XM_007408216.1"/>
</dbReference>
<evidence type="ECO:0000313" key="2">
    <source>
        <dbReference type="EMBL" id="EGG08692.1"/>
    </source>
</evidence>
<dbReference type="VEuPathDB" id="FungiDB:MELLADRAFT_71397"/>
<name>F4RGB7_MELLP</name>
<evidence type="ECO:0000256" key="1">
    <source>
        <dbReference type="SAM" id="MobiDB-lite"/>
    </source>
</evidence>
<feature type="compositionally biased region" description="Polar residues" evidence="1">
    <location>
        <begin position="59"/>
        <end position="70"/>
    </location>
</feature>
<dbReference type="Proteomes" id="UP000001072">
    <property type="component" value="Unassembled WGS sequence"/>
</dbReference>
<dbReference type="AlphaFoldDB" id="F4RGB7"/>
<dbReference type="HOGENOM" id="CLU_1428302_0_0_1"/>